<comment type="caution">
    <text evidence="12">The sequence shown here is derived from an EMBL/GenBank/DDBJ whole genome shotgun (WGS) entry which is preliminary data.</text>
</comment>
<dbReference type="InterPro" id="IPR000192">
    <property type="entry name" value="Aminotrans_V_dom"/>
</dbReference>
<gene>
    <name evidence="12" type="ORF">COT44_00690</name>
</gene>
<dbReference type="GO" id="GO:0031071">
    <property type="term" value="F:cysteine desulfurase activity"/>
    <property type="evidence" value="ECO:0007669"/>
    <property type="project" value="UniProtKB-EC"/>
</dbReference>
<dbReference type="PIRSF" id="PIRSF005572">
    <property type="entry name" value="NifS"/>
    <property type="match status" value="1"/>
</dbReference>
<dbReference type="GO" id="GO:0051536">
    <property type="term" value="F:iron-sulfur cluster binding"/>
    <property type="evidence" value="ECO:0007669"/>
    <property type="project" value="UniProtKB-KW"/>
</dbReference>
<comment type="catalytic activity">
    <reaction evidence="9">
        <text>(sulfur carrier)-H + L-cysteine = (sulfur carrier)-SH + L-alanine</text>
        <dbReference type="Rhea" id="RHEA:43892"/>
        <dbReference type="Rhea" id="RHEA-COMP:14737"/>
        <dbReference type="Rhea" id="RHEA-COMP:14739"/>
        <dbReference type="ChEBI" id="CHEBI:29917"/>
        <dbReference type="ChEBI" id="CHEBI:35235"/>
        <dbReference type="ChEBI" id="CHEBI:57972"/>
        <dbReference type="ChEBI" id="CHEBI:64428"/>
        <dbReference type="EC" id="2.8.1.7"/>
    </reaction>
</comment>
<keyword evidence="8" id="KW-0411">Iron-sulfur</keyword>
<dbReference type="Proteomes" id="UP000228996">
    <property type="component" value="Unassembled WGS sequence"/>
</dbReference>
<dbReference type="Pfam" id="PF00266">
    <property type="entry name" value="Aminotran_5"/>
    <property type="match status" value="1"/>
</dbReference>
<feature type="domain" description="Aminotransferase class V" evidence="11">
    <location>
        <begin position="5"/>
        <end position="388"/>
    </location>
</feature>
<dbReference type="AlphaFoldDB" id="A0A2M6XE40"/>
<evidence type="ECO:0000256" key="8">
    <source>
        <dbReference type="ARBA" id="ARBA00023014"/>
    </source>
</evidence>
<dbReference type="EMBL" id="PEYO01000003">
    <property type="protein sequence ID" value="PIU03922.1"/>
    <property type="molecule type" value="Genomic_DNA"/>
</dbReference>
<dbReference type="SUPFAM" id="SSF53383">
    <property type="entry name" value="PLP-dependent transferases"/>
    <property type="match status" value="1"/>
</dbReference>
<evidence type="ECO:0000256" key="3">
    <source>
        <dbReference type="ARBA" id="ARBA00012239"/>
    </source>
</evidence>
<evidence type="ECO:0000256" key="4">
    <source>
        <dbReference type="ARBA" id="ARBA00022679"/>
    </source>
</evidence>
<evidence type="ECO:0000313" key="13">
    <source>
        <dbReference type="Proteomes" id="UP000228996"/>
    </source>
</evidence>
<organism evidence="12 13">
    <name type="scientific">Candidatus Shapirobacteria bacterium CG08_land_8_20_14_0_20_39_18</name>
    <dbReference type="NCBI Taxonomy" id="1974883"/>
    <lineage>
        <taxon>Bacteria</taxon>
        <taxon>Candidatus Shapironibacteriota</taxon>
    </lineage>
</organism>
<proteinExistence type="inferred from homology"/>
<dbReference type="Gene3D" id="3.90.1150.10">
    <property type="entry name" value="Aspartate Aminotransferase, domain 1"/>
    <property type="match status" value="1"/>
</dbReference>
<dbReference type="EC" id="2.8.1.7" evidence="3"/>
<evidence type="ECO:0000259" key="11">
    <source>
        <dbReference type="Pfam" id="PF00266"/>
    </source>
</evidence>
<comment type="similarity">
    <text evidence="2">Belongs to the class-V pyridoxal-phosphate-dependent aminotransferase family. NifS/IscS subfamily.</text>
</comment>
<evidence type="ECO:0000256" key="9">
    <source>
        <dbReference type="ARBA" id="ARBA00050776"/>
    </source>
</evidence>
<evidence type="ECO:0000256" key="1">
    <source>
        <dbReference type="ARBA" id="ARBA00001933"/>
    </source>
</evidence>
<keyword evidence="7" id="KW-0408">Iron</keyword>
<name>A0A2M6XE40_9BACT</name>
<evidence type="ECO:0000256" key="2">
    <source>
        <dbReference type="ARBA" id="ARBA00006490"/>
    </source>
</evidence>
<dbReference type="InterPro" id="IPR015422">
    <property type="entry name" value="PyrdxlP-dep_Trfase_small"/>
</dbReference>
<evidence type="ECO:0000313" key="12">
    <source>
        <dbReference type="EMBL" id="PIU03922.1"/>
    </source>
</evidence>
<sequence>MIKRVYFDNAATTQVSPEVLSEMTPYFSQIYGNASEPHSWGDEAKKGINQAREQVADVLGAKPSEIFFTSCATESINLAHKGLIEAARGEGRGASEKPHIITTQIEHKAVLETCKHLEKLGLAEVTYLPVDQYGLVSIGDVEKAIKENTVLVSVMYVNNEVGTIEPIVEIGKMIKEVNITRLASRLPCKGLPLLKFHTDATQAIQYMDCNVDTLGVDMLSMTGHKLHAPKGIGALYIRKGMSMVRQQDGGAQELGLRAGTENVPYIVGLGKAIELARSGKWEDRSEKIERLRDKLIAGILKITGTKLTGHSEKRAPHIASFVFEGIEGEAMLLYLSEEGIAVSSGSACTSGSLEPSHVLTAMGIPPEIAHGSVRFSLSKYTTEDEIEYTLKVLPGVVKRIRKMAPKL</sequence>
<accession>A0A2M6XE40</accession>
<dbReference type="PANTHER" id="PTHR11601:SF34">
    <property type="entry name" value="CYSTEINE DESULFURASE"/>
    <property type="match status" value="1"/>
</dbReference>
<keyword evidence="4" id="KW-0808">Transferase</keyword>
<keyword evidence="5" id="KW-0479">Metal-binding</keyword>
<evidence type="ECO:0000256" key="10">
    <source>
        <dbReference type="RuleBase" id="RU004504"/>
    </source>
</evidence>
<reference evidence="13" key="1">
    <citation type="submission" date="2017-09" db="EMBL/GenBank/DDBJ databases">
        <title>Depth-based differentiation of microbial function through sediment-hosted aquifers and enrichment of novel symbionts in the deep terrestrial subsurface.</title>
        <authorList>
            <person name="Probst A.J."/>
            <person name="Ladd B."/>
            <person name="Jarett J.K."/>
            <person name="Geller-Mcgrath D.E."/>
            <person name="Sieber C.M.K."/>
            <person name="Emerson J.B."/>
            <person name="Anantharaman K."/>
            <person name="Thomas B.C."/>
            <person name="Malmstrom R."/>
            <person name="Stieglmeier M."/>
            <person name="Klingl A."/>
            <person name="Woyke T."/>
            <person name="Ryan C.M."/>
            <person name="Banfield J.F."/>
        </authorList>
    </citation>
    <scope>NUCLEOTIDE SEQUENCE [LARGE SCALE GENOMIC DNA]</scope>
</reference>
<dbReference type="PANTHER" id="PTHR11601">
    <property type="entry name" value="CYSTEINE DESULFURYLASE FAMILY MEMBER"/>
    <property type="match status" value="1"/>
</dbReference>
<dbReference type="InterPro" id="IPR015424">
    <property type="entry name" value="PyrdxlP-dep_Trfase"/>
</dbReference>
<dbReference type="Gene3D" id="1.10.260.50">
    <property type="match status" value="1"/>
</dbReference>
<protein>
    <recommendedName>
        <fullName evidence="3">cysteine desulfurase</fullName>
        <ecNumber evidence="3">2.8.1.7</ecNumber>
    </recommendedName>
</protein>
<dbReference type="InterPro" id="IPR020578">
    <property type="entry name" value="Aminotrans_V_PyrdxlP_BS"/>
</dbReference>
<dbReference type="GO" id="GO:0046872">
    <property type="term" value="F:metal ion binding"/>
    <property type="evidence" value="ECO:0007669"/>
    <property type="project" value="UniProtKB-KW"/>
</dbReference>
<dbReference type="InterPro" id="IPR016454">
    <property type="entry name" value="Cysteine_dSase"/>
</dbReference>
<dbReference type="Gene3D" id="3.40.640.10">
    <property type="entry name" value="Type I PLP-dependent aspartate aminotransferase-like (Major domain)"/>
    <property type="match status" value="1"/>
</dbReference>
<evidence type="ECO:0000256" key="7">
    <source>
        <dbReference type="ARBA" id="ARBA00023004"/>
    </source>
</evidence>
<evidence type="ECO:0000256" key="6">
    <source>
        <dbReference type="ARBA" id="ARBA00022898"/>
    </source>
</evidence>
<dbReference type="PROSITE" id="PS00595">
    <property type="entry name" value="AA_TRANSFER_CLASS_5"/>
    <property type="match status" value="1"/>
</dbReference>
<evidence type="ECO:0000256" key="5">
    <source>
        <dbReference type="ARBA" id="ARBA00022723"/>
    </source>
</evidence>
<comment type="cofactor">
    <cofactor evidence="1 10">
        <name>pyridoxal 5'-phosphate</name>
        <dbReference type="ChEBI" id="CHEBI:597326"/>
    </cofactor>
</comment>
<dbReference type="InterPro" id="IPR015421">
    <property type="entry name" value="PyrdxlP-dep_Trfase_major"/>
</dbReference>
<keyword evidence="6" id="KW-0663">Pyridoxal phosphate</keyword>